<feature type="region of interest" description="Disordered" evidence="1">
    <location>
        <begin position="42"/>
        <end position="85"/>
    </location>
</feature>
<feature type="compositionally biased region" description="Basic and acidic residues" evidence="1">
    <location>
        <begin position="1"/>
        <end position="10"/>
    </location>
</feature>
<proteinExistence type="predicted"/>
<feature type="compositionally biased region" description="Low complexity" evidence="1">
    <location>
        <begin position="54"/>
        <end position="66"/>
    </location>
</feature>
<evidence type="ECO:0000313" key="3">
    <source>
        <dbReference type="Proteomes" id="UP000027195"/>
    </source>
</evidence>
<accession>A0A067M2Z7</accession>
<dbReference type="InParanoid" id="A0A067M2Z7"/>
<reference evidence="3" key="1">
    <citation type="journal article" date="2014" name="Proc. Natl. Acad. Sci. U.S.A.">
        <title>Extensive sampling of basidiomycete genomes demonstrates inadequacy of the white-rot/brown-rot paradigm for wood decay fungi.</title>
        <authorList>
            <person name="Riley R."/>
            <person name="Salamov A.A."/>
            <person name="Brown D.W."/>
            <person name="Nagy L.G."/>
            <person name="Floudas D."/>
            <person name="Held B.W."/>
            <person name="Levasseur A."/>
            <person name="Lombard V."/>
            <person name="Morin E."/>
            <person name="Otillar R."/>
            <person name="Lindquist E.A."/>
            <person name="Sun H."/>
            <person name="LaButti K.M."/>
            <person name="Schmutz J."/>
            <person name="Jabbour D."/>
            <person name="Luo H."/>
            <person name="Baker S.E."/>
            <person name="Pisabarro A.G."/>
            <person name="Walton J.D."/>
            <person name="Blanchette R.A."/>
            <person name="Henrissat B."/>
            <person name="Martin F."/>
            <person name="Cullen D."/>
            <person name="Hibbett D.S."/>
            <person name="Grigoriev I.V."/>
        </authorList>
    </citation>
    <scope>NUCLEOTIDE SEQUENCE [LARGE SCALE GENOMIC DNA]</scope>
    <source>
        <strain evidence="3">FD-172 SS1</strain>
    </source>
</reference>
<protein>
    <submittedName>
        <fullName evidence="2">Uncharacterized protein</fullName>
    </submittedName>
</protein>
<dbReference type="AlphaFoldDB" id="A0A067M2Z7"/>
<sequence>MKQEKRRANNREVSSSKNGANNLRYEKERKLGERYEFHNSYLHIPSTHSKKKNTSSSKQRSLFPTSTRRRRRRDPPTNRRPPRTIHIIPARPAPATATSSILRRRERRNRRIHRSLAGRRRARVPARSRPRAHATAAVVTIPRRAPANARAPRRRRTLRPLDVTVRIAEVDRCRRGAQEPLSAHRETKILHHIGDPLERPAAAGRAPGAHSVSVSVLVARRGDLKPQRLLLPTRLALFTLVISRRQRLHGREILRRLRRTRIYRREIAVVVLPAVLYTRDLRRSVRRLAVRRVRREGKDGRAGLDMDRRAGRVVEERMVVRRRSERGPWGEGAQTRREEVRCQRRRSHLPLWIQSC</sequence>
<feature type="compositionally biased region" description="Basic residues" evidence="1">
    <location>
        <begin position="108"/>
        <end position="132"/>
    </location>
</feature>
<feature type="region of interest" description="Disordered" evidence="1">
    <location>
        <begin position="108"/>
        <end position="135"/>
    </location>
</feature>
<dbReference type="Proteomes" id="UP000027195">
    <property type="component" value="Unassembled WGS sequence"/>
</dbReference>
<dbReference type="HOGENOM" id="CLU_778431_0_0_1"/>
<gene>
    <name evidence="2" type="ORF">BOTBODRAFT_535498</name>
</gene>
<evidence type="ECO:0000256" key="1">
    <source>
        <dbReference type="SAM" id="MobiDB-lite"/>
    </source>
</evidence>
<feature type="compositionally biased region" description="Polar residues" evidence="1">
    <location>
        <begin position="11"/>
        <end position="21"/>
    </location>
</feature>
<organism evidence="2 3">
    <name type="scientific">Botryobasidium botryosum (strain FD-172 SS1)</name>
    <dbReference type="NCBI Taxonomy" id="930990"/>
    <lineage>
        <taxon>Eukaryota</taxon>
        <taxon>Fungi</taxon>
        <taxon>Dikarya</taxon>
        <taxon>Basidiomycota</taxon>
        <taxon>Agaricomycotina</taxon>
        <taxon>Agaricomycetes</taxon>
        <taxon>Cantharellales</taxon>
        <taxon>Botryobasidiaceae</taxon>
        <taxon>Botryobasidium</taxon>
    </lineage>
</organism>
<dbReference type="EMBL" id="KL198082">
    <property type="protein sequence ID" value="KDQ09090.1"/>
    <property type="molecule type" value="Genomic_DNA"/>
</dbReference>
<name>A0A067M2Z7_BOTB1</name>
<keyword evidence="3" id="KW-1185">Reference proteome</keyword>
<feature type="region of interest" description="Disordered" evidence="1">
    <location>
        <begin position="1"/>
        <end position="27"/>
    </location>
</feature>
<evidence type="ECO:0000313" key="2">
    <source>
        <dbReference type="EMBL" id="KDQ09090.1"/>
    </source>
</evidence>